<gene>
    <name evidence="2" type="ORF">SAV14893_068490</name>
    <name evidence="3" type="ORF">SAV31267_017330</name>
</gene>
<evidence type="ECO:0000313" key="4">
    <source>
        <dbReference type="Proteomes" id="UP000299211"/>
    </source>
</evidence>
<reference evidence="2 5" key="2">
    <citation type="submission" date="2019-04" db="EMBL/GenBank/DDBJ databases">
        <title>Draft genome sequences of Streptomyces avermitilis NBRC 14893.</title>
        <authorList>
            <person name="Komaki H."/>
            <person name="Tamura T."/>
            <person name="Hosoyama A."/>
        </authorList>
    </citation>
    <scope>NUCLEOTIDE SEQUENCE [LARGE SCALE GENOMIC DNA]</scope>
    <source>
        <strain evidence="2 5">NBRC 14893</strain>
    </source>
</reference>
<organism evidence="2 5">
    <name type="scientific">Streptomyces avermitilis</name>
    <dbReference type="NCBI Taxonomy" id="33903"/>
    <lineage>
        <taxon>Bacteria</taxon>
        <taxon>Bacillati</taxon>
        <taxon>Actinomycetota</taxon>
        <taxon>Actinomycetes</taxon>
        <taxon>Kitasatosporales</taxon>
        <taxon>Streptomycetaceae</taxon>
        <taxon>Streptomyces</taxon>
    </lineage>
</organism>
<dbReference type="RefSeq" id="WP_010988565.1">
    <property type="nucleotide sequence ID" value="NZ_BAABTN010000028.1"/>
</dbReference>
<dbReference type="EMBL" id="BJHY01000001">
    <property type="protein sequence ID" value="GDY72248.1"/>
    <property type="molecule type" value="Genomic_DNA"/>
</dbReference>
<reference evidence="3 4" key="1">
    <citation type="submission" date="2019-04" db="EMBL/GenBank/DDBJ databases">
        <title>Draft genome sequences of Streptomyces avermitilis ATCC 31267.</title>
        <authorList>
            <person name="Komaki H."/>
            <person name="Tamura T."/>
            <person name="Hosoyama A."/>
        </authorList>
    </citation>
    <scope>NUCLEOTIDE SEQUENCE [LARGE SCALE GENOMIC DNA]</scope>
    <source>
        <strain evidence="3 4">ATCC 31267</strain>
    </source>
</reference>
<dbReference type="Proteomes" id="UP000299211">
    <property type="component" value="Unassembled WGS sequence"/>
</dbReference>
<sequence>MLQQPRQSQQRSRGRGGRVTRTARLARAAVLAGSLALLPLSTACSGGEDDAAKKSKASPTTVTDAPAAGAVAPAKVEVIANLTGCKPKIRIDADELRQGLCHTKEIDYLITTFPEEKYQQAWLDSAAVYGGKYLVGLRWIVSAKKPEMLEQFRTKLGGTIRQLRGIGPTPAPSTS</sequence>
<evidence type="ECO:0000256" key="1">
    <source>
        <dbReference type="SAM" id="MobiDB-lite"/>
    </source>
</evidence>
<feature type="compositionally biased region" description="Low complexity" evidence="1">
    <location>
        <begin position="1"/>
        <end position="11"/>
    </location>
</feature>
<name>A0A4D4M6B4_STRAX</name>
<evidence type="ECO:0000313" key="2">
    <source>
        <dbReference type="EMBL" id="GDY67456.1"/>
    </source>
</evidence>
<proteinExistence type="predicted"/>
<dbReference type="OMA" id="QGLCHTK"/>
<evidence type="ECO:0000313" key="3">
    <source>
        <dbReference type="EMBL" id="GDY72248.1"/>
    </source>
</evidence>
<dbReference type="AlphaFoldDB" id="A0A4D4M6B4"/>
<comment type="caution">
    <text evidence="2">The sequence shown here is derived from an EMBL/GenBank/DDBJ whole genome shotgun (WGS) entry which is preliminary data.</text>
</comment>
<protein>
    <recommendedName>
        <fullName evidence="6">Lipoprotein</fullName>
    </recommendedName>
</protein>
<evidence type="ECO:0000313" key="5">
    <source>
        <dbReference type="Proteomes" id="UP000302139"/>
    </source>
</evidence>
<feature type="region of interest" description="Disordered" evidence="1">
    <location>
        <begin position="1"/>
        <end position="20"/>
    </location>
</feature>
<evidence type="ECO:0008006" key="6">
    <source>
        <dbReference type="Google" id="ProtNLM"/>
    </source>
</evidence>
<dbReference type="Proteomes" id="UP000302139">
    <property type="component" value="Unassembled WGS sequence"/>
</dbReference>
<dbReference type="EMBL" id="BJHX01000001">
    <property type="protein sequence ID" value="GDY67456.1"/>
    <property type="molecule type" value="Genomic_DNA"/>
</dbReference>
<accession>A0A4D4M6B4</accession>
<dbReference type="GeneID" id="41544241"/>